<accession>A0ABP5L440</accession>
<gene>
    <name evidence="1" type="ORF">GCM10009802_52010</name>
</gene>
<dbReference type="RefSeq" id="WP_344292768.1">
    <property type="nucleotide sequence ID" value="NZ_BAAAPF010000233.1"/>
</dbReference>
<keyword evidence="2" id="KW-1185">Reference proteome</keyword>
<evidence type="ECO:0008006" key="3">
    <source>
        <dbReference type="Google" id="ProtNLM"/>
    </source>
</evidence>
<organism evidence="1 2">
    <name type="scientific">Streptomyces synnematoformans</name>
    <dbReference type="NCBI Taxonomy" id="415721"/>
    <lineage>
        <taxon>Bacteria</taxon>
        <taxon>Bacillati</taxon>
        <taxon>Actinomycetota</taxon>
        <taxon>Actinomycetes</taxon>
        <taxon>Kitasatosporales</taxon>
        <taxon>Streptomycetaceae</taxon>
        <taxon>Streptomyces</taxon>
    </lineage>
</organism>
<comment type="caution">
    <text evidence="1">The sequence shown here is derived from an EMBL/GenBank/DDBJ whole genome shotgun (WGS) entry which is preliminary data.</text>
</comment>
<evidence type="ECO:0000313" key="2">
    <source>
        <dbReference type="Proteomes" id="UP001500443"/>
    </source>
</evidence>
<sequence>MSSRRVRFPAVPDVSAPPEPVPRIGPVAFTLRFDHEEHHFDLSQMPCLRLVRALAGVLSGIGGDEGTRRGVYAFRRMITSVRLFVGFVAAAEQTEADDLTAGDLEPELLDAFEEHLVNKFPEGSGQPYTILTDIVRLLRGIHAEDGDIFSAEMQARIGFTATTAERAAGKPLDAYPLPVFERIEAAALVDVRAIRDRILRGERLAERGEDPETGGWGRLENVLWYITHHGPLTPEHRRRYKEVVALGGIRLLNSHLFLTKADMVPFLSLLICQTGLEPECAKKLRTDCLVNPARGFVSIAYVKKRARVHTHKTMRVADGGALHFPGGLIRLVLRLTQRAREITGSDGLWNVVMDNEVRAVYLRGPGRSHISRDAGVWMARHEIDELADRGGGAVSMDMRRLRKSHKSRNYLRAGGILDDFVSGHTKDVAAGHYADIEAHREVHEQAVENGLREALDASLASPVVLDDDGSRLDDGGDVLQPEEVRVALGTDNDVWLASCRDYYDSPFALKKGAGCPVAIWGCLECPNAVFTTRHLPSLLSFLDFLEAQREEYATAEWQARYGLPWERIVHGIRPKFSTEQIATATVIAEAAGPRLSLPTQFLELTT</sequence>
<proteinExistence type="predicted"/>
<evidence type="ECO:0000313" key="1">
    <source>
        <dbReference type="EMBL" id="GAA2141467.1"/>
    </source>
</evidence>
<reference evidence="2" key="1">
    <citation type="journal article" date="2019" name="Int. J. Syst. Evol. Microbiol.">
        <title>The Global Catalogue of Microorganisms (GCM) 10K type strain sequencing project: providing services to taxonomists for standard genome sequencing and annotation.</title>
        <authorList>
            <consortium name="The Broad Institute Genomics Platform"/>
            <consortium name="The Broad Institute Genome Sequencing Center for Infectious Disease"/>
            <person name="Wu L."/>
            <person name="Ma J."/>
        </authorList>
    </citation>
    <scope>NUCLEOTIDE SEQUENCE [LARGE SCALE GENOMIC DNA]</scope>
    <source>
        <strain evidence="2">JCM 15481</strain>
    </source>
</reference>
<protein>
    <recommendedName>
        <fullName evidence="3">Integrase</fullName>
    </recommendedName>
</protein>
<dbReference type="Proteomes" id="UP001500443">
    <property type="component" value="Unassembled WGS sequence"/>
</dbReference>
<name>A0ABP5L440_9ACTN</name>
<dbReference type="EMBL" id="BAAAPF010000233">
    <property type="protein sequence ID" value="GAA2141467.1"/>
    <property type="molecule type" value="Genomic_DNA"/>
</dbReference>